<dbReference type="PATRIC" id="fig|270351.10.peg.4481"/>
<dbReference type="Gene3D" id="3.40.190.10">
    <property type="entry name" value="Periplasmic binding protein-like II"/>
    <property type="match status" value="2"/>
</dbReference>
<organism evidence="1 2">
    <name type="scientific">Methylobacterium aquaticum</name>
    <dbReference type="NCBI Taxonomy" id="270351"/>
    <lineage>
        <taxon>Bacteria</taxon>
        <taxon>Pseudomonadati</taxon>
        <taxon>Pseudomonadota</taxon>
        <taxon>Alphaproteobacteria</taxon>
        <taxon>Hyphomicrobiales</taxon>
        <taxon>Methylobacteriaceae</taxon>
        <taxon>Methylobacterium</taxon>
    </lineage>
</organism>
<dbReference type="KEGG" id="maqu:Maq22A_c23275"/>
<dbReference type="RefSeq" id="WP_063920060.1">
    <property type="nucleotide sequence ID" value="NZ_AP014704.1"/>
</dbReference>
<dbReference type="SUPFAM" id="SSF53850">
    <property type="entry name" value="Periplasmic binding protein-like II"/>
    <property type="match status" value="1"/>
</dbReference>
<dbReference type="InterPro" id="IPR050682">
    <property type="entry name" value="ModA/WtpA"/>
</dbReference>
<dbReference type="Pfam" id="PF13531">
    <property type="entry name" value="SBP_bac_11"/>
    <property type="match status" value="1"/>
</dbReference>
<evidence type="ECO:0000313" key="2">
    <source>
        <dbReference type="Proteomes" id="UP000061432"/>
    </source>
</evidence>
<dbReference type="GO" id="GO:0015689">
    <property type="term" value="P:molybdate ion transport"/>
    <property type="evidence" value="ECO:0007669"/>
    <property type="project" value="TreeGrafter"/>
</dbReference>
<dbReference type="EMBL" id="AP014704">
    <property type="protein sequence ID" value="BAQ47615.1"/>
    <property type="molecule type" value="Genomic_DNA"/>
</dbReference>
<gene>
    <name evidence="1" type="primary">modA</name>
    <name evidence="1" type="ORF">Maq22A_c23275</name>
</gene>
<name>A0A0C6FWL0_9HYPH</name>
<dbReference type="GO" id="GO:0030973">
    <property type="term" value="F:molybdate ion binding"/>
    <property type="evidence" value="ECO:0007669"/>
    <property type="project" value="TreeGrafter"/>
</dbReference>
<dbReference type="PANTHER" id="PTHR30632">
    <property type="entry name" value="MOLYBDATE-BINDING PERIPLASMIC PROTEIN"/>
    <property type="match status" value="1"/>
</dbReference>
<protein>
    <submittedName>
        <fullName evidence="1">Extracellular solute-binding protein family 1</fullName>
    </submittedName>
</protein>
<proteinExistence type="predicted"/>
<dbReference type="PANTHER" id="PTHR30632:SF11">
    <property type="entry name" value="BLR4797 PROTEIN"/>
    <property type="match status" value="1"/>
</dbReference>
<dbReference type="OrthoDB" id="8216219at2"/>
<reference evidence="1 2" key="1">
    <citation type="journal article" date="2015" name="Genome Announc.">
        <title>Complete Genome Sequence of Methylobacterium aquaticum Strain 22A, Isolated from Racomitrium japonicum Moss.</title>
        <authorList>
            <person name="Tani A."/>
            <person name="Ogura Y."/>
            <person name="Hayashi T."/>
            <person name="Kimbara K."/>
        </authorList>
    </citation>
    <scope>NUCLEOTIDE SEQUENCE [LARGE SCALE GENOMIC DNA]</scope>
    <source>
        <strain evidence="1 2">MA-22A</strain>
    </source>
</reference>
<dbReference type="AlphaFoldDB" id="A0A0C6FWL0"/>
<dbReference type="Proteomes" id="UP000061432">
    <property type="component" value="Chromosome"/>
</dbReference>
<evidence type="ECO:0000313" key="1">
    <source>
        <dbReference type="EMBL" id="BAQ47615.1"/>
    </source>
</evidence>
<accession>A0A0C6FWL0</accession>
<dbReference type="STRING" id="270351.Maq22A_c23275"/>
<sequence length="241" mass="25218">MTDPITGLSSMATRKVLADLTEAYHRSTGGRVAFRSMGGVDAARLIRSGAAIDLVVLASGVMERLESEGHLLPGSRTTFVRSGIAVAVPVGAPHPDLCDEAALRRAMLEGGTLCYSTGPSGDHLRQLWERWGLADEMARRAIQAPPGTSVASLLARGEASLGFQQLSEMIGVEGVQIVGPLPAEAQSITVFEAGISILSADRASCDAFIGFATGPDADDIITRNGLSVQDREDRNAASTSI</sequence>
<reference evidence="2" key="2">
    <citation type="submission" date="2015-01" db="EMBL/GenBank/DDBJ databases">
        <title>Complete genome sequence of Methylobacterium aquaticum strain 22A.</title>
        <authorList>
            <person name="Tani A."/>
            <person name="Ogura Y."/>
            <person name="Hayashi T."/>
        </authorList>
    </citation>
    <scope>NUCLEOTIDE SEQUENCE [LARGE SCALE GENOMIC DNA]</scope>
    <source>
        <strain evidence="2">MA-22A</strain>
    </source>
</reference>